<evidence type="ECO:0008006" key="3">
    <source>
        <dbReference type="Google" id="ProtNLM"/>
    </source>
</evidence>
<accession>A0AAD9Q6G7</accession>
<dbReference type="Gene3D" id="3.90.175.10">
    <property type="entry name" value="Diphtheria Toxin, domain 1"/>
    <property type="match status" value="1"/>
</dbReference>
<proteinExistence type="predicted"/>
<dbReference type="Pfam" id="PF13151">
    <property type="entry name" value="DUF3990"/>
    <property type="match status" value="1"/>
</dbReference>
<reference evidence="1" key="1">
    <citation type="journal article" date="2023" name="G3 (Bethesda)">
        <title>Whole genome assembly and annotation of the endangered Caribbean coral Acropora cervicornis.</title>
        <authorList>
            <person name="Selwyn J.D."/>
            <person name="Vollmer S.V."/>
        </authorList>
    </citation>
    <scope>NUCLEOTIDE SEQUENCE</scope>
    <source>
        <strain evidence="1">K2</strain>
    </source>
</reference>
<dbReference type="Proteomes" id="UP001249851">
    <property type="component" value="Unassembled WGS sequence"/>
</dbReference>
<sequence length="370" mass="42140">MATALRRLKAPNPAISFMKEIVQRKAPNISLKQDTARLCDLLGLKVEFLDRLQTFPAHHLHHRSLCEWITIILQNNSRSLSLEKKSSLTSELLVSIGFDPLSAAVETIMARSCKGNTQYHIEPCEWAEIFIQDECTYNPSLSSLNPRQFPIPSDLANSWFQLPPITDSKESENDPHPYRVNIMNFVSTESQASKEIHSKLDDILPQSNGMTVLYHGTDHYSAVNILFRGIYLRAGRQNRDFSSGSGFYLTKNLDEAVNWAATTTAKPAILVFLVNRKDLDSAERLDLNNNEERWREIVTSFRAGRRRVKTSQSVSAYDLIEGPQATMRYDKATYELLWEQKPSSYQMCLISDDFAEKFKKSLHSVLFVGT</sequence>
<dbReference type="EMBL" id="JARQWQ010000061">
    <property type="protein sequence ID" value="KAK2555667.1"/>
    <property type="molecule type" value="Genomic_DNA"/>
</dbReference>
<organism evidence="1 2">
    <name type="scientific">Acropora cervicornis</name>
    <name type="common">Staghorn coral</name>
    <dbReference type="NCBI Taxonomy" id="6130"/>
    <lineage>
        <taxon>Eukaryota</taxon>
        <taxon>Metazoa</taxon>
        <taxon>Cnidaria</taxon>
        <taxon>Anthozoa</taxon>
        <taxon>Hexacorallia</taxon>
        <taxon>Scleractinia</taxon>
        <taxon>Astrocoeniina</taxon>
        <taxon>Acroporidae</taxon>
        <taxon>Acropora</taxon>
    </lineage>
</organism>
<protein>
    <recommendedName>
        <fullName evidence="3">PARP catalytic domain-containing protein</fullName>
    </recommendedName>
</protein>
<keyword evidence="2" id="KW-1185">Reference proteome</keyword>
<name>A0AAD9Q6G7_ACRCE</name>
<comment type="caution">
    <text evidence="1">The sequence shown here is derived from an EMBL/GenBank/DDBJ whole genome shotgun (WGS) entry which is preliminary data.</text>
</comment>
<dbReference type="InterPro" id="IPR025051">
    <property type="entry name" value="DUF3990"/>
</dbReference>
<evidence type="ECO:0000313" key="2">
    <source>
        <dbReference type="Proteomes" id="UP001249851"/>
    </source>
</evidence>
<gene>
    <name evidence="1" type="ORF">P5673_022694</name>
</gene>
<evidence type="ECO:0000313" key="1">
    <source>
        <dbReference type="EMBL" id="KAK2555667.1"/>
    </source>
</evidence>
<reference evidence="1" key="2">
    <citation type="journal article" date="2023" name="Science">
        <title>Genomic signatures of disease resistance in endangered staghorn corals.</title>
        <authorList>
            <person name="Vollmer S.V."/>
            <person name="Selwyn J.D."/>
            <person name="Despard B.A."/>
            <person name="Roesel C.L."/>
        </authorList>
    </citation>
    <scope>NUCLEOTIDE SEQUENCE</scope>
    <source>
        <strain evidence="1">K2</strain>
    </source>
</reference>
<dbReference type="AlphaFoldDB" id="A0AAD9Q6G7"/>
<dbReference type="SUPFAM" id="SSF56399">
    <property type="entry name" value="ADP-ribosylation"/>
    <property type="match status" value="1"/>
</dbReference>